<evidence type="ECO:0000256" key="8">
    <source>
        <dbReference type="ARBA" id="ARBA00022695"/>
    </source>
</evidence>
<evidence type="ECO:0000256" key="6">
    <source>
        <dbReference type="ARBA" id="ARBA00022679"/>
    </source>
</evidence>
<evidence type="ECO:0000256" key="3">
    <source>
        <dbReference type="ARBA" id="ARBA00012584"/>
    </source>
</evidence>
<comment type="catalytic activity">
    <reaction evidence="12 13">
        <text>L-threonine + hydrogencarbonate + ATP = L-threonylcarbamoyladenylate + diphosphate + H2O</text>
        <dbReference type="Rhea" id="RHEA:36407"/>
        <dbReference type="ChEBI" id="CHEBI:15377"/>
        <dbReference type="ChEBI" id="CHEBI:17544"/>
        <dbReference type="ChEBI" id="CHEBI:30616"/>
        <dbReference type="ChEBI" id="CHEBI:33019"/>
        <dbReference type="ChEBI" id="CHEBI:57926"/>
        <dbReference type="ChEBI" id="CHEBI:73682"/>
        <dbReference type="EC" id="2.7.7.87"/>
    </reaction>
</comment>
<dbReference type="InterPro" id="IPR038385">
    <property type="entry name" value="Sua5/YwlC_C"/>
</dbReference>
<comment type="similarity">
    <text evidence="2 13">Belongs to the SUA5 family.</text>
</comment>
<keyword evidence="9 13" id="KW-0547">Nucleotide-binding</keyword>
<comment type="function">
    <text evidence="13">Required for the formation of a threonylcarbamoyl group on adenosine at position 37 (t(6)A37) in tRNAs that read codons beginning with adenine.</text>
</comment>
<evidence type="ECO:0000256" key="4">
    <source>
        <dbReference type="ARBA" id="ARBA00015492"/>
    </source>
</evidence>
<dbReference type="RefSeq" id="WP_205087303.1">
    <property type="nucleotide sequence ID" value="NZ_JACJLA010000002.1"/>
</dbReference>
<gene>
    <name evidence="15" type="ORF">H6A01_01460</name>
</gene>
<dbReference type="InterPro" id="IPR050156">
    <property type="entry name" value="TC-AMP_synthase_SUA5"/>
</dbReference>
<dbReference type="InterPro" id="IPR006070">
    <property type="entry name" value="Sua5-like_dom"/>
</dbReference>
<name>A0ABS2GCV6_9FIRM</name>
<comment type="subcellular location">
    <subcellularLocation>
        <location evidence="1 13">Cytoplasm</location>
    </subcellularLocation>
</comment>
<protein>
    <recommendedName>
        <fullName evidence="4 13">Threonylcarbamoyl-AMP synthase</fullName>
        <shortName evidence="13">TC-AMP synthase</shortName>
        <ecNumber evidence="3 13">2.7.7.87</ecNumber>
    </recommendedName>
    <alternativeName>
        <fullName evidence="11 13">L-threonylcarbamoyladenylate synthase</fullName>
    </alternativeName>
</protein>
<dbReference type="PANTHER" id="PTHR17490">
    <property type="entry name" value="SUA5"/>
    <property type="match status" value="1"/>
</dbReference>
<dbReference type="InterPro" id="IPR005145">
    <property type="entry name" value="Sua5_C"/>
</dbReference>
<evidence type="ECO:0000256" key="9">
    <source>
        <dbReference type="ARBA" id="ARBA00022741"/>
    </source>
</evidence>
<organism evidence="15 16">
    <name type="scientific">Veillonella magna</name>
    <dbReference type="NCBI Taxonomy" id="464322"/>
    <lineage>
        <taxon>Bacteria</taxon>
        <taxon>Bacillati</taxon>
        <taxon>Bacillota</taxon>
        <taxon>Negativicutes</taxon>
        <taxon>Veillonellales</taxon>
        <taxon>Veillonellaceae</taxon>
        <taxon>Veillonella</taxon>
    </lineage>
</organism>
<keyword evidence="10 13" id="KW-0067">ATP-binding</keyword>
<accession>A0ABS2GCV6</accession>
<dbReference type="Pfam" id="PF01300">
    <property type="entry name" value="Sua5_yciO_yrdC"/>
    <property type="match status" value="1"/>
</dbReference>
<evidence type="ECO:0000256" key="12">
    <source>
        <dbReference type="ARBA" id="ARBA00048366"/>
    </source>
</evidence>
<evidence type="ECO:0000256" key="2">
    <source>
        <dbReference type="ARBA" id="ARBA00007663"/>
    </source>
</evidence>
<dbReference type="SUPFAM" id="SSF55821">
    <property type="entry name" value="YrdC/RibB"/>
    <property type="match status" value="1"/>
</dbReference>
<sequence length="356" mass="38074">MKTRIYTDPTAQELESLGEQLRQGALVAIPTETVYGLGANGLDAEAMARIYEAKGRPSDNPLILHVPDSEAVRPLVKNIPPIAQTLMDTFWPGPLTITMPKSDIVPDKATGGLPNVALRCPDHTLCREFLRAAGVPVAAPSANISGRPSPTTAEDVYHDMNGKIEAIINAGPCTIGVESTVVECNEDGVTILRPGGITEEMLAKVVGTVRYDAALVGANTIPKAPGMKYKHYAPDAAMTTYVGNVDAVVQAIVDQLKTIAPSTSANDKTKVGLLISEQCWHRMKSQVATMDFAVKAITYDSKEPAQSLAKELYSSLLRFNEWNADVIIAEGVSPAGLGTAVMNRMDKASAHRVIRV</sequence>
<evidence type="ECO:0000256" key="11">
    <source>
        <dbReference type="ARBA" id="ARBA00029774"/>
    </source>
</evidence>
<dbReference type="Gene3D" id="3.40.50.11030">
    <property type="entry name" value="Threonylcarbamoyl-AMP synthase, C-terminal domain"/>
    <property type="match status" value="1"/>
</dbReference>
<evidence type="ECO:0000313" key="16">
    <source>
        <dbReference type="Proteomes" id="UP000707138"/>
    </source>
</evidence>
<comment type="caution">
    <text evidence="15">The sequence shown here is derived from an EMBL/GenBank/DDBJ whole genome shotgun (WGS) entry which is preliminary data.</text>
</comment>
<evidence type="ECO:0000256" key="5">
    <source>
        <dbReference type="ARBA" id="ARBA00022490"/>
    </source>
</evidence>
<reference evidence="15 16" key="1">
    <citation type="journal article" date="2021" name="Sci. Rep.">
        <title>The distribution of antibiotic resistance genes in chicken gut microbiota commensals.</title>
        <authorList>
            <person name="Juricova H."/>
            <person name="Matiasovicova J."/>
            <person name="Kubasova T."/>
            <person name="Cejkova D."/>
            <person name="Rychlik I."/>
        </authorList>
    </citation>
    <scope>NUCLEOTIDE SEQUENCE [LARGE SCALE GENOMIC DNA]</scope>
    <source>
        <strain evidence="15 16">An537</strain>
    </source>
</reference>
<evidence type="ECO:0000256" key="7">
    <source>
        <dbReference type="ARBA" id="ARBA00022694"/>
    </source>
</evidence>
<dbReference type="NCBIfam" id="TIGR00057">
    <property type="entry name" value="L-threonylcarbamoyladenylate synthase"/>
    <property type="match status" value="1"/>
</dbReference>
<feature type="domain" description="YrdC-like" evidence="14">
    <location>
        <begin position="11"/>
        <end position="197"/>
    </location>
</feature>
<keyword evidence="8 13" id="KW-0548">Nucleotidyltransferase</keyword>
<dbReference type="EMBL" id="JACJLA010000002">
    <property type="protein sequence ID" value="MBM6911996.1"/>
    <property type="molecule type" value="Genomic_DNA"/>
</dbReference>
<dbReference type="PIRSF" id="PIRSF004930">
    <property type="entry name" value="Tln_factor_SUA5"/>
    <property type="match status" value="1"/>
</dbReference>
<keyword evidence="6 13" id="KW-0808">Transferase</keyword>
<evidence type="ECO:0000256" key="10">
    <source>
        <dbReference type="ARBA" id="ARBA00022840"/>
    </source>
</evidence>
<dbReference type="Pfam" id="PF03481">
    <property type="entry name" value="Sua5_C"/>
    <property type="match status" value="1"/>
</dbReference>
<keyword evidence="7 13" id="KW-0819">tRNA processing</keyword>
<evidence type="ECO:0000256" key="1">
    <source>
        <dbReference type="ARBA" id="ARBA00004496"/>
    </source>
</evidence>
<evidence type="ECO:0000259" key="14">
    <source>
        <dbReference type="PROSITE" id="PS51163"/>
    </source>
</evidence>
<dbReference type="EC" id="2.7.7.87" evidence="3 13"/>
<dbReference type="Gene3D" id="3.90.870.10">
    <property type="entry name" value="DHBP synthase"/>
    <property type="match status" value="1"/>
</dbReference>
<dbReference type="Proteomes" id="UP000707138">
    <property type="component" value="Unassembled WGS sequence"/>
</dbReference>
<keyword evidence="5 13" id="KW-0963">Cytoplasm</keyword>
<evidence type="ECO:0000313" key="15">
    <source>
        <dbReference type="EMBL" id="MBM6911996.1"/>
    </source>
</evidence>
<dbReference type="PROSITE" id="PS51163">
    <property type="entry name" value="YRDC"/>
    <property type="match status" value="1"/>
</dbReference>
<evidence type="ECO:0000256" key="13">
    <source>
        <dbReference type="PIRNR" id="PIRNR004930"/>
    </source>
</evidence>
<proteinExistence type="inferred from homology"/>
<dbReference type="InterPro" id="IPR017945">
    <property type="entry name" value="DHBP_synth_RibB-like_a/b_dom"/>
</dbReference>
<dbReference type="InterPro" id="IPR010923">
    <property type="entry name" value="T(6)A37_SUA5"/>
</dbReference>
<dbReference type="PANTHER" id="PTHR17490:SF16">
    <property type="entry name" value="THREONYLCARBAMOYL-AMP SYNTHASE"/>
    <property type="match status" value="1"/>
</dbReference>
<keyword evidence="16" id="KW-1185">Reference proteome</keyword>